<protein>
    <submittedName>
        <fullName evidence="3">Uncharacterized protein</fullName>
    </submittedName>
</protein>
<evidence type="ECO:0000313" key="4">
    <source>
        <dbReference type="Proteomes" id="UP001054889"/>
    </source>
</evidence>
<keyword evidence="2" id="KW-0067">ATP-binding</keyword>
<dbReference type="Proteomes" id="UP001054889">
    <property type="component" value="Unassembled WGS sequence"/>
</dbReference>
<dbReference type="InterPro" id="IPR013126">
    <property type="entry name" value="Hsp_70_fam"/>
</dbReference>
<dbReference type="SUPFAM" id="SSF100920">
    <property type="entry name" value="Heat shock protein 70kD (HSP70), peptide-binding domain"/>
    <property type="match status" value="1"/>
</dbReference>
<comment type="caution">
    <text evidence="3">The sequence shown here is derived from an EMBL/GenBank/DDBJ whole genome shotgun (WGS) entry which is preliminary data.</text>
</comment>
<name>A0AAV5FZG7_ELECO</name>
<dbReference type="Pfam" id="PF00012">
    <property type="entry name" value="HSP70"/>
    <property type="match status" value="1"/>
</dbReference>
<proteinExistence type="predicted"/>
<dbReference type="InterPro" id="IPR029048">
    <property type="entry name" value="HSP70_C_sf"/>
</dbReference>
<reference evidence="3" key="2">
    <citation type="submission" date="2021-12" db="EMBL/GenBank/DDBJ databases">
        <title>Resequencing data analysis of finger millet.</title>
        <authorList>
            <person name="Hatakeyama M."/>
            <person name="Aluri S."/>
            <person name="Balachadran M.T."/>
            <person name="Sivarajan S.R."/>
            <person name="Poveda L."/>
            <person name="Shimizu-Inatsugi R."/>
            <person name="Schlapbach R."/>
            <person name="Sreeman S.M."/>
            <person name="Shimizu K.K."/>
        </authorList>
    </citation>
    <scope>NUCLEOTIDE SEQUENCE</scope>
</reference>
<dbReference type="Gene3D" id="1.20.1270.10">
    <property type="match status" value="1"/>
</dbReference>
<keyword evidence="4" id="KW-1185">Reference proteome</keyword>
<dbReference type="InterPro" id="IPR029047">
    <property type="entry name" value="HSP70_peptide-bd_sf"/>
</dbReference>
<evidence type="ECO:0000256" key="1">
    <source>
        <dbReference type="ARBA" id="ARBA00022741"/>
    </source>
</evidence>
<keyword evidence="1" id="KW-0547">Nucleotide-binding</keyword>
<accession>A0AAV5FZG7</accession>
<dbReference type="GO" id="GO:0140662">
    <property type="term" value="F:ATP-dependent protein folding chaperone"/>
    <property type="evidence" value="ECO:0007669"/>
    <property type="project" value="InterPro"/>
</dbReference>
<evidence type="ECO:0000256" key="2">
    <source>
        <dbReference type="ARBA" id="ARBA00022840"/>
    </source>
</evidence>
<evidence type="ECO:0000313" key="3">
    <source>
        <dbReference type="EMBL" id="GJN40279.1"/>
    </source>
</evidence>
<sequence>MVGGETVQLIPRGADPSTKKTHVFTILCNWGKRQIEVTVETDHDGDFHVVAVDLGSTASAKTSVYHNGRLPQEMIDRLIREAKEERVKEREKLRTHLSTITNQMVEGDEMMVHEKKQMIEEAVRTAGEWLERNPEAGEFEYTKRLWELKELQQSSSQDSHEEL</sequence>
<dbReference type="EMBL" id="BQKI01000109">
    <property type="protein sequence ID" value="GJN40279.1"/>
    <property type="molecule type" value="Genomic_DNA"/>
</dbReference>
<dbReference type="GO" id="GO:0005524">
    <property type="term" value="F:ATP binding"/>
    <property type="evidence" value="ECO:0007669"/>
    <property type="project" value="UniProtKB-KW"/>
</dbReference>
<gene>
    <name evidence="3" type="primary">gb29477</name>
    <name evidence="3" type="ORF">PR202_gb29477</name>
</gene>
<dbReference type="Gene3D" id="2.60.34.10">
    <property type="entry name" value="Substrate Binding Domain Of DNAk, Chain A, domain 1"/>
    <property type="match status" value="1"/>
</dbReference>
<organism evidence="3 4">
    <name type="scientific">Eleusine coracana subsp. coracana</name>
    <dbReference type="NCBI Taxonomy" id="191504"/>
    <lineage>
        <taxon>Eukaryota</taxon>
        <taxon>Viridiplantae</taxon>
        <taxon>Streptophyta</taxon>
        <taxon>Embryophyta</taxon>
        <taxon>Tracheophyta</taxon>
        <taxon>Spermatophyta</taxon>
        <taxon>Magnoliopsida</taxon>
        <taxon>Liliopsida</taxon>
        <taxon>Poales</taxon>
        <taxon>Poaceae</taxon>
        <taxon>PACMAD clade</taxon>
        <taxon>Chloridoideae</taxon>
        <taxon>Cynodonteae</taxon>
        <taxon>Eleusininae</taxon>
        <taxon>Eleusine</taxon>
    </lineage>
</organism>
<reference evidence="3" key="1">
    <citation type="journal article" date="2018" name="DNA Res.">
        <title>Multiple hybrid de novo genome assembly of finger millet, an orphan allotetraploid crop.</title>
        <authorList>
            <person name="Hatakeyama M."/>
            <person name="Aluri S."/>
            <person name="Balachadran M.T."/>
            <person name="Sivarajan S.R."/>
            <person name="Patrignani A."/>
            <person name="Gruter S."/>
            <person name="Poveda L."/>
            <person name="Shimizu-Inatsugi R."/>
            <person name="Baeten J."/>
            <person name="Francoijs K.J."/>
            <person name="Nataraja K.N."/>
            <person name="Reddy Y.A.N."/>
            <person name="Phadnis S."/>
            <person name="Ravikumar R.L."/>
            <person name="Schlapbach R."/>
            <person name="Sreeman S.M."/>
            <person name="Shimizu K.K."/>
        </authorList>
    </citation>
    <scope>NUCLEOTIDE SEQUENCE</scope>
</reference>
<dbReference type="AlphaFoldDB" id="A0AAV5FZG7"/>